<evidence type="ECO:0000256" key="1">
    <source>
        <dbReference type="SAM" id="Phobius"/>
    </source>
</evidence>
<dbReference type="EMBL" id="JABBXD010000008">
    <property type="protein sequence ID" value="MBD3586734.1"/>
    <property type="molecule type" value="Genomic_DNA"/>
</dbReference>
<proteinExistence type="predicted"/>
<reference evidence="2 3" key="1">
    <citation type="submission" date="2020-04" db="EMBL/GenBank/DDBJ databases">
        <title>Salinimonas sp. HHU 13199.</title>
        <authorList>
            <person name="Cui X."/>
            <person name="Zhang D."/>
        </authorList>
    </citation>
    <scope>NUCLEOTIDE SEQUENCE [LARGE SCALE GENOMIC DNA]</scope>
    <source>
        <strain evidence="2 3">HHU 13199</strain>
    </source>
</reference>
<gene>
    <name evidence="2" type="ORF">HHX48_13380</name>
</gene>
<sequence length="93" mass="10042">MRIKNQAFGWLAAVTATLLVVPVVATAVSDSVNWSWADFIVAAVMVLLAGTAFILVGQYIKPARKGWLMAILVLLTLLLWAELAVGLFFQPGI</sequence>
<comment type="caution">
    <text evidence="2">The sequence shown here is derived from an EMBL/GenBank/DDBJ whole genome shotgun (WGS) entry which is preliminary data.</text>
</comment>
<dbReference type="Proteomes" id="UP000624419">
    <property type="component" value="Unassembled WGS sequence"/>
</dbReference>
<keyword evidence="1" id="KW-1133">Transmembrane helix</keyword>
<evidence type="ECO:0000313" key="2">
    <source>
        <dbReference type="EMBL" id="MBD3586734.1"/>
    </source>
</evidence>
<accession>A0ABR8LS20</accession>
<feature type="transmembrane region" description="Helical" evidence="1">
    <location>
        <begin position="39"/>
        <end position="60"/>
    </location>
</feature>
<keyword evidence="1" id="KW-0812">Transmembrane</keyword>
<keyword evidence="1" id="KW-0472">Membrane</keyword>
<feature type="transmembrane region" description="Helical" evidence="1">
    <location>
        <begin position="67"/>
        <end position="89"/>
    </location>
</feature>
<name>A0ABR8LS20_9ALTE</name>
<keyword evidence="3" id="KW-1185">Reference proteome</keyword>
<protein>
    <submittedName>
        <fullName evidence="2">Uncharacterized protein</fullName>
    </submittedName>
</protein>
<dbReference type="RefSeq" id="WP_191025937.1">
    <property type="nucleotide sequence ID" value="NZ_JABBXD010000008.1"/>
</dbReference>
<evidence type="ECO:0000313" key="3">
    <source>
        <dbReference type="Proteomes" id="UP000624419"/>
    </source>
</evidence>
<organism evidence="2 3">
    <name type="scientific">Salinimonas profundi</name>
    <dbReference type="NCBI Taxonomy" id="2729140"/>
    <lineage>
        <taxon>Bacteria</taxon>
        <taxon>Pseudomonadati</taxon>
        <taxon>Pseudomonadota</taxon>
        <taxon>Gammaproteobacteria</taxon>
        <taxon>Alteromonadales</taxon>
        <taxon>Alteromonadaceae</taxon>
        <taxon>Alteromonas/Salinimonas group</taxon>
        <taxon>Salinimonas</taxon>
    </lineage>
</organism>